<dbReference type="Proteomes" id="UP000019335">
    <property type="component" value="Unassembled WGS sequence"/>
</dbReference>
<proteinExistence type="predicted"/>
<evidence type="ECO:0000313" key="1">
    <source>
        <dbReference type="EMBL" id="EWM20535.1"/>
    </source>
</evidence>
<organism evidence="1 2">
    <name type="scientific">Nannochloropsis gaditana</name>
    <dbReference type="NCBI Taxonomy" id="72520"/>
    <lineage>
        <taxon>Eukaryota</taxon>
        <taxon>Sar</taxon>
        <taxon>Stramenopiles</taxon>
        <taxon>Ochrophyta</taxon>
        <taxon>Eustigmatophyceae</taxon>
        <taxon>Eustigmatales</taxon>
        <taxon>Monodopsidaceae</taxon>
        <taxon>Nannochloropsis</taxon>
    </lineage>
</organism>
<keyword evidence="2" id="KW-1185">Reference proteome</keyword>
<dbReference type="EMBL" id="AZIL01003009">
    <property type="protein sequence ID" value="EWM20535.1"/>
    <property type="molecule type" value="Genomic_DNA"/>
</dbReference>
<accession>W7T0A9</accession>
<protein>
    <submittedName>
        <fullName evidence="1">Uncharacterized protein</fullName>
    </submittedName>
</protein>
<sequence>MRDHCTARGVTEWPAALDSNFQNDVFKGGAKRQEVKQKFLHEKRWGLTDALKVTSSRKTNEDTQSTSVAL</sequence>
<reference evidence="1 2" key="1">
    <citation type="journal article" date="2014" name="Mol. Plant">
        <title>Chromosome Scale Genome Assembly and Transcriptome Profiling of Nannochloropsis gaditana in Nitrogen Depletion.</title>
        <authorList>
            <person name="Corteggiani Carpinelli E."/>
            <person name="Telatin A."/>
            <person name="Vitulo N."/>
            <person name="Forcato C."/>
            <person name="D'Angelo M."/>
            <person name="Schiavon R."/>
            <person name="Vezzi A."/>
            <person name="Giacometti G.M."/>
            <person name="Morosinotto T."/>
            <person name="Valle G."/>
        </authorList>
    </citation>
    <scope>NUCLEOTIDE SEQUENCE [LARGE SCALE GENOMIC DNA]</scope>
    <source>
        <strain evidence="1 2">B-31</strain>
    </source>
</reference>
<dbReference type="AlphaFoldDB" id="W7T0A9"/>
<comment type="caution">
    <text evidence="1">The sequence shown here is derived from an EMBL/GenBank/DDBJ whole genome shotgun (WGS) entry which is preliminary data.</text>
</comment>
<evidence type="ECO:0000313" key="2">
    <source>
        <dbReference type="Proteomes" id="UP000019335"/>
    </source>
</evidence>
<gene>
    <name evidence="1" type="ORF">Naga_101500g2</name>
</gene>
<name>W7T0A9_9STRA</name>